<keyword evidence="3" id="KW-1133">Transmembrane helix</keyword>
<dbReference type="InterPro" id="IPR029058">
    <property type="entry name" value="AB_hydrolase_fold"/>
</dbReference>
<keyword evidence="6" id="KW-1185">Reference proteome</keyword>
<evidence type="ECO:0000256" key="2">
    <source>
        <dbReference type="ARBA" id="ARBA00023180"/>
    </source>
</evidence>
<sequence length="137" mass="15397">MRTQHKTKSNRGVEAPYAVLVFVHGESFEWGAGHPYDGSVLASYGHVIVVTLNFRLGILGPEASSFKQVFRLPCTMRKTIQVEISFIIAGQCFRNKSTRKSYRSLQKYVVITYLATCIRAVLSAVNAWNDTLKLIRA</sequence>
<keyword evidence="2" id="KW-0325">Glycoprotein</keyword>
<keyword evidence="3" id="KW-0472">Membrane</keyword>
<dbReference type="Pfam" id="PF00135">
    <property type="entry name" value="COesterase"/>
    <property type="match status" value="1"/>
</dbReference>
<reference evidence="5" key="1">
    <citation type="submission" date="2021-12" db="EMBL/GenBank/DDBJ databases">
        <authorList>
            <person name="King R."/>
        </authorList>
    </citation>
    <scope>NUCLEOTIDE SEQUENCE</scope>
</reference>
<proteinExistence type="inferred from homology"/>
<evidence type="ECO:0000256" key="3">
    <source>
        <dbReference type="SAM" id="Phobius"/>
    </source>
</evidence>
<feature type="transmembrane region" description="Helical" evidence="3">
    <location>
        <begin position="108"/>
        <end position="128"/>
    </location>
</feature>
<evidence type="ECO:0000259" key="4">
    <source>
        <dbReference type="Pfam" id="PF00135"/>
    </source>
</evidence>
<dbReference type="AlphaFoldDB" id="A0A9P0B751"/>
<name>A0A9P0B751_BRAAE</name>
<dbReference type="EMBL" id="OV121136">
    <property type="protein sequence ID" value="CAH0556769.1"/>
    <property type="molecule type" value="Genomic_DNA"/>
</dbReference>
<dbReference type="PANTHER" id="PTHR43903">
    <property type="entry name" value="NEUROLIGIN"/>
    <property type="match status" value="1"/>
</dbReference>
<protein>
    <recommendedName>
        <fullName evidence="4">Carboxylesterase type B domain-containing protein</fullName>
    </recommendedName>
</protein>
<dbReference type="InterPro" id="IPR051093">
    <property type="entry name" value="Neuroligin/BSAL"/>
</dbReference>
<dbReference type="InterPro" id="IPR002018">
    <property type="entry name" value="CarbesteraseB"/>
</dbReference>
<feature type="domain" description="Carboxylesterase type B" evidence="4">
    <location>
        <begin position="15"/>
        <end position="60"/>
    </location>
</feature>
<gene>
    <name evidence="5" type="ORF">MELIAE_LOCUS7643</name>
</gene>
<comment type="similarity">
    <text evidence="1">Belongs to the type-B carboxylesterase/lipase family.</text>
</comment>
<evidence type="ECO:0000313" key="5">
    <source>
        <dbReference type="EMBL" id="CAH0556769.1"/>
    </source>
</evidence>
<keyword evidence="3" id="KW-0812">Transmembrane</keyword>
<dbReference type="SUPFAM" id="SSF53474">
    <property type="entry name" value="alpha/beta-Hydrolases"/>
    <property type="match status" value="1"/>
</dbReference>
<evidence type="ECO:0000256" key="1">
    <source>
        <dbReference type="ARBA" id="ARBA00005964"/>
    </source>
</evidence>
<dbReference type="Gene3D" id="3.40.50.1820">
    <property type="entry name" value="alpha/beta hydrolase"/>
    <property type="match status" value="1"/>
</dbReference>
<organism evidence="5 6">
    <name type="scientific">Brassicogethes aeneus</name>
    <name type="common">Rape pollen beetle</name>
    <name type="synonym">Meligethes aeneus</name>
    <dbReference type="NCBI Taxonomy" id="1431903"/>
    <lineage>
        <taxon>Eukaryota</taxon>
        <taxon>Metazoa</taxon>
        <taxon>Ecdysozoa</taxon>
        <taxon>Arthropoda</taxon>
        <taxon>Hexapoda</taxon>
        <taxon>Insecta</taxon>
        <taxon>Pterygota</taxon>
        <taxon>Neoptera</taxon>
        <taxon>Endopterygota</taxon>
        <taxon>Coleoptera</taxon>
        <taxon>Polyphaga</taxon>
        <taxon>Cucujiformia</taxon>
        <taxon>Nitidulidae</taxon>
        <taxon>Meligethinae</taxon>
        <taxon>Brassicogethes</taxon>
    </lineage>
</organism>
<accession>A0A9P0B751</accession>
<evidence type="ECO:0000313" key="6">
    <source>
        <dbReference type="Proteomes" id="UP001154078"/>
    </source>
</evidence>
<dbReference type="OrthoDB" id="3200163at2759"/>
<dbReference type="Proteomes" id="UP001154078">
    <property type="component" value="Chromosome 5"/>
</dbReference>